<dbReference type="Proteomes" id="UP001501257">
    <property type="component" value="Unassembled WGS sequence"/>
</dbReference>
<dbReference type="EMBL" id="BAABLK010000028">
    <property type="protein sequence ID" value="GAA5227291.1"/>
    <property type="molecule type" value="Genomic_DNA"/>
</dbReference>
<reference evidence="3" key="1">
    <citation type="journal article" date="2019" name="Int. J. Syst. Evol. Microbiol.">
        <title>The Global Catalogue of Microorganisms (GCM) 10K type strain sequencing project: providing services to taxonomists for standard genome sequencing and annotation.</title>
        <authorList>
            <consortium name="The Broad Institute Genomics Platform"/>
            <consortium name="The Broad Institute Genome Sequencing Center for Infectious Disease"/>
            <person name="Wu L."/>
            <person name="Ma J."/>
        </authorList>
    </citation>
    <scope>NUCLEOTIDE SEQUENCE [LARGE SCALE GENOMIC DNA]</scope>
    <source>
        <strain evidence="3">JCM 18952</strain>
    </source>
</reference>
<protein>
    <recommendedName>
        <fullName evidence="4">Anti-sigma factor NepR domain-containing protein</fullName>
    </recommendedName>
</protein>
<evidence type="ECO:0000256" key="1">
    <source>
        <dbReference type="SAM" id="MobiDB-lite"/>
    </source>
</evidence>
<sequence length="73" mass="7584">MSSNNQQPPEVRVPGVPGPKPGAGSKPQGAAQTTDLEILESLAQRPVAEHLAIFDQLQAALAADLDATSQEQP</sequence>
<organism evidence="2 3">
    <name type="scientific">Paeniglutamicibacter antarcticus</name>
    <dbReference type="NCBI Taxonomy" id="494023"/>
    <lineage>
        <taxon>Bacteria</taxon>
        <taxon>Bacillati</taxon>
        <taxon>Actinomycetota</taxon>
        <taxon>Actinomycetes</taxon>
        <taxon>Micrococcales</taxon>
        <taxon>Micrococcaceae</taxon>
        <taxon>Paeniglutamicibacter</taxon>
    </lineage>
</organism>
<dbReference type="RefSeq" id="WP_210101273.1">
    <property type="nucleotide sequence ID" value="NZ_BAABLK010000028.1"/>
</dbReference>
<comment type="caution">
    <text evidence="2">The sequence shown here is derived from an EMBL/GenBank/DDBJ whole genome shotgun (WGS) entry which is preliminary data.</text>
</comment>
<feature type="region of interest" description="Disordered" evidence="1">
    <location>
        <begin position="1"/>
        <end position="33"/>
    </location>
</feature>
<feature type="compositionally biased region" description="Low complexity" evidence="1">
    <location>
        <begin position="1"/>
        <end position="15"/>
    </location>
</feature>
<evidence type="ECO:0008006" key="4">
    <source>
        <dbReference type="Google" id="ProtNLM"/>
    </source>
</evidence>
<name>A0ABP9TLJ1_9MICC</name>
<evidence type="ECO:0000313" key="2">
    <source>
        <dbReference type="EMBL" id="GAA5227291.1"/>
    </source>
</evidence>
<keyword evidence="3" id="KW-1185">Reference proteome</keyword>
<feature type="compositionally biased region" description="Low complexity" evidence="1">
    <location>
        <begin position="22"/>
        <end position="31"/>
    </location>
</feature>
<evidence type="ECO:0000313" key="3">
    <source>
        <dbReference type="Proteomes" id="UP001501257"/>
    </source>
</evidence>
<gene>
    <name evidence="2" type="ORF">GCM10025778_18240</name>
</gene>
<accession>A0ABP9TLJ1</accession>
<proteinExistence type="predicted"/>